<dbReference type="EMBL" id="LCAB01000005">
    <property type="protein sequence ID" value="KKR83431.1"/>
    <property type="molecule type" value="Genomic_DNA"/>
</dbReference>
<name>A0A0G0U837_9BACT</name>
<accession>A0A0G0U837</accession>
<comment type="caution">
    <text evidence="2">The sequence shown here is derived from an EMBL/GenBank/DDBJ whole genome shotgun (WGS) entry which is preliminary data.</text>
</comment>
<dbReference type="InterPro" id="IPR033469">
    <property type="entry name" value="CYTH-like_dom_sf"/>
</dbReference>
<evidence type="ECO:0000259" key="1">
    <source>
        <dbReference type="Pfam" id="PF01928"/>
    </source>
</evidence>
<protein>
    <recommendedName>
        <fullName evidence="1">CYTH domain-containing protein</fullName>
    </recommendedName>
</protein>
<dbReference type="Gene3D" id="2.40.320.10">
    <property type="entry name" value="Hypothetical Protein Pfu-838710-001"/>
    <property type="match status" value="1"/>
</dbReference>
<dbReference type="Pfam" id="PF01928">
    <property type="entry name" value="CYTH"/>
    <property type="match status" value="1"/>
</dbReference>
<dbReference type="Proteomes" id="UP000034601">
    <property type="component" value="Unassembled WGS sequence"/>
</dbReference>
<dbReference type="SUPFAM" id="SSF55154">
    <property type="entry name" value="CYTH-like phosphatases"/>
    <property type="match status" value="1"/>
</dbReference>
<reference evidence="2 3" key="1">
    <citation type="journal article" date="2015" name="Nature">
        <title>rRNA introns, odd ribosomes, and small enigmatic genomes across a large radiation of phyla.</title>
        <authorList>
            <person name="Brown C.T."/>
            <person name="Hug L.A."/>
            <person name="Thomas B.C."/>
            <person name="Sharon I."/>
            <person name="Castelle C.J."/>
            <person name="Singh A."/>
            <person name="Wilkins M.J."/>
            <person name="Williams K.H."/>
            <person name="Banfield J.F."/>
        </authorList>
    </citation>
    <scope>NUCLEOTIDE SEQUENCE [LARGE SCALE GENOMIC DNA]</scope>
</reference>
<feature type="domain" description="CYTH" evidence="1">
    <location>
        <begin position="2"/>
        <end position="42"/>
    </location>
</feature>
<dbReference type="InterPro" id="IPR023577">
    <property type="entry name" value="CYTH_domain"/>
</dbReference>
<evidence type="ECO:0000313" key="2">
    <source>
        <dbReference type="EMBL" id="KKR83431.1"/>
    </source>
</evidence>
<sequence length="48" mass="5482">MENTEIEIDKVKGLGDFVEIEYIGKKEVDPKKTAQQMIQFLKKGLQGN</sequence>
<organism evidence="2 3">
    <name type="scientific">Candidatus Daviesbacteria bacterium GW2011_GWA2_40_9</name>
    <dbReference type="NCBI Taxonomy" id="1618424"/>
    <lineage>
        <taxon>Bacteria</taxon>
        <taxon>Candidatus Daviesiibacteriota</taxon>
    </lineage>
</organism>
<evidence type="ECO:0000313" key="3">
    <source>
        <dbReference type="Proteomes" id="UP000034601"/>
    </source>
</evidence>
<proteinExistence type="predicted"/>
<dbReference type="AlphaFoldDB" id="A0A0G0U837"/>
<gene>
    <name evidence="2" type="ORF">UU29_C0005G0012</name>
</gene>